<dbReference type="PANTHER" id="PTHR30086">
    <property type="entry name" value="ARGININE EXPORTER PROTEIN ARGO"/>
    <property type="match status" value="1"/>
</dbReference>
<dbReference type="RefSeq" id="WP_170882254.1">
    <property type="nucleotide sequence ID" value="NZ_JABEYA020000002.1"/>
</dbReference>
<sequence>MNIWVLLQGFALGASMIIPIGAQNAYVLNQGIRRHYHLTTATICSVLDILFISIGVFGGGAFLAQNTTLLMATTLLGAVFLIGYGLLSLKSAFLANKQPESVSQRIKQGRYAVMLGALAVTLLNPHLYLDTLVILGAIGGQFNGQEKMDFTIGSISASFVWFFTLSMGAAKLGPTLSKPRVKQAIDLIVAVMMFAIAIMLLTELGHDYG</sequence>
<feature type="transmembrane region" description="Helical" evidence="6">
    <location>
        <begin position="150"/>
        <end position="172"/>
    </location>
</feature>
<evidence type="ECO:0000256" key="4">
    <source>
        <dbReference type="ARBA" id="ARBA00022989"/>
    </source>
</evidence>
<evidence type="ECO:0000256" key="6">
    <source>
        <dbReference type="SAM" id="Phobius"/>
    </source>
</evidence>
<evidence type="ECO:0000313" key="7">
    <source>
        <dbReference type="EMBL" id="MDN3608987.1"/>
    </source>
</evidence>
<feature type="transmembrane region" description="Helical" evidence="6">
    <location>
        <begin position="184"/>
        <end position="202"/>
    </location>
</feature>
<feature type="transmembrane region" description="Helical" evidence="6">
    <location>
        <begin position="6"/>
        <end position="28"/>
    </location>
</feature>
<dbReference type="InterPro" id="IPR001123">
    <property type="entry name" value="LeuE-type"/>
</dbReference>
<evidence type="ECO:0000256" key="2">
    <source>
        <dbReference type="ARBA" id="ARBA00022475"/>
    </source>
</evidence>
<evidence type="ECO:0000256" key="1">
    <source>
        <dbReference type="ARBA" id="ARBA00004651"/>
    </source>
</evidence>
<keyword evidence="4 6" id="KW-1133">Transmembrane helix</keyword>
<protein>
    <submittedName>
        <fullName evidence="7">LysE/ArgO family amino acid transporter</fullName>
    </submittedName>
</protein>
<comment type="subcellular location">
    <subcellularLocation>
        <location evidence="1">Cell membrane</location>
        <topology evidence="1">Multi-pass membrane protein</topology>
    </subcellularLocation>
</comment>
<keyword evidence="3 6" id="KW-0812">Transmembrane</keyword>
<dbReference type="Pfam" id="PF01810">
    <property type="entry name" value="LysE"/>
    <property type="match status" value="1"/>
</dbReference>
<keyword evidence="8" id="KW-1185">Reference proteome</keyword>
<feature type="transmembrane region" description="Helical" evidence="6">
    <location>
        <begin position="40"/>
        <end position="63"/>
    </location>
</feature>
<reference evidence="8" key="1">
    <citation type="journal article" date="2019" name="Int. J. Syst. Evol. Microbiol.">
        <title>The Global Catalogue of Microorganisms (GCM) 10K type strain sequencing project: providing services to taxonomists for standard genome sequencing and annotation.</title>
        <authorList>
            <consortium name="The Broad Institute Genomics Platform"/>
            <consortium name="The Broad Institute Genome Sequencing Center for Infectious Disease"/>
            <person name="Wu L."/>
            <person name="Ma J."/>
        </authorList>
    </citation>
    <scope>NUCLEOTIDE SEQUENCE [LARGE SCALE GENOMIC DNA]</scope>
    <source>
        <strain evidence="8">CECT 7398</strain>
    </source>
</reference>
<dbReference type="Proteomes" id="UP001238540">
    <property type="component" value="Unassembled WGS sequence"/>
</dbReference>
<accession>A0ABT8BP90</accession>
<dbReference type="PANTHER" id="PTHR30086:SF20">
    <property type="entry name" value="ARGININE EXPORTER PROTEIN ARGO-RELATED"/>
    <property type="match status" value="1"/>
</dbReference>
<evidence type="ECO:0000256" key="5">
    <source>
        <dbReference type="ARBA" id="ARBA00023136"/>
    </source>
</evidence>
<gene>
    <name evidence="7" type="ORF">QWZ16_04515</name>
</gene>
<keyword evidence="5 6" id="KW-0472">Membrane</keyword>
<name>A0ABT8BP90_9VIBR</name>
<organism evidence="7 8">
    <name type="scientific">Vibrio ostreicida</name>
    <dbReference type="NCBI Taxonomy" id="526588"/>
    <lineage>
        <taxon>Bacteria</taxon>
        <taxon>Pseudomonadati</taxon>
        <taxon>Pseudomonadota</taxon>
        <taxon>Gammaproteobacteria</taxon>
        <taxon>Vibrionales</taxon>
        <taxon>Vibrionaceae</taxon>
        <taxon>Vibrio</taxon>
    </lineage>
</organism>
<feature type="transmembrane region" description="Helical" evidence="6">
    <location>
        <begin position="69"/>
        <end position="89"/>
    </location>
</feature>
<evidence type="ECO:0000313" key="8">
    <source>
        <dbReference type="Proteomes" id="UP001238540"/>
    </source>
</evidence>
<keyword evidence="2" id="KW-1003">Cell membrane</keyword>
<dbReference type="EMBL" id="JAUFQC010000001">
    <property type="protein sequence ID" value="MDN3608987.1"/>
    <property type="molecule type" value="Genomic_DNA"/>
</dbReference>
<evidence type="ECO:0000256" key="3">
    <source>
        <dbReference type="ARBA" id="ARBA00022692"/>
    </source>
</evidence>
<proteinExistence type="predicted"/>
<feature type="transmembrane region" description="Helical" evidence="6">
    <location>
        <begin position="110"/>
        <end position="138"/>
    </location>
</feature>
<comment type="caution">
    <text evidence="7">The sequence shown here is derived from an EMBL/GenBank/DDBJ whole genome shotgun (WGS) entry which is preliminary data.</text>
</comment>